<organism evidence="1 2">
    <name type="scientific">Candidatus Falkowbacteria bacterium CG_4_10_14_0_2_um_filter_41_15</name>
    <dbReference type="NCBI Taxonomy" id="1974554"/>
    <lineage>
        <taxon>Bacteria</taxon>
        <taxon>Candidatus Falkowiibacteriota</taxon>
    </lineage>
</organism>
<dbReference type="InterPro" id="IPR029057">
    <property type="entry name" value="PRTase-like"/>
</dbReference>
<evidence type="ECO:0000313" key="2">
    <source>
        <dbReference type="Proteomes" id="UP000228743"/>
    </source>
</evidence>
<evidence type="ECO:0000313" key="1">
    <source>
        <dbReference type="EMBL" id="PJA10105.1"/>
    </source>
</evidence>
<evidence type="ECO:0008006" key="3">
    <source>
        <dbReference type="Google" id="ProtNLM"/>
    </source>
</evidence>
<proteinExistence type="predicted"/>
<accession>A0A2M7VZU3</accession>
<dbReference type="InterPro" id="IPR011991">
    <property type="entry name" value="ArsR-like_HTH"/>
</dbReference>
<dbReference type="InterPro" id="IPR036388">
    <property type="entry name" value="WH-like_DNA-bd_sf"/>
</dbReference>
<dbReference type="InterPro" id="IPR036390">
    <property type="entry name" value="WH_DNA-bd_sf"/>
</dbReference>
<reference evidence="2" key="1">
    <citation type="submission" date="2017-09" db="EMBL/GenBank/DDBJ databases">
        <title>Depth-based differentiation of microbial function through sediment-hosted aquifers and enrichment of novel symbionts in the deep terrestrial subsurface.</title>
        <authorList>
            <person name="Probst A.J."/>
            <person name="Ladd B."/>
            <person name="Jarett J.K."/>
            <person name="Geller-Mcgrath D.E."/>
            <person name="Sieber C.M.K."/>
            <person name="Emerson J.B."/>
            <person name="Anantharaman K."/>
            <person name="Thomas B.C."/>
            <person name="Malmstrom R."/>
            <person name="Stieglmeier M."/>
            <person name="Klingl A."/>
            <person name="Woyke T."/>
            <person name="Ryan C.M."/>
            <person name="Banfield J.F."/>
        </authorList>
    </citation>
    <scope>NUCLEOTIDE SEQUENCE [LARGE SCALE GENOMIC DNA]</scope>
</reference>
<protein>
    <recommendedName>
        <fullName evidence="3">Helix-turn-helix type 11 domain-containing protein</fullName>
    </recommendedName>
</protein>
<dbReference type="Proteomes" id="UP000228743">
    <property type="component" value="Unassembled WGS sequence"/>
</dbReference>
<dbReference type="AlphaFoldDB" id="A0A2M7VZU3"/>
<sequence>KYIKDKKHVSANELVDYLGISRQALFKHHLAKLIDDHVLVKNGRPPKVYYSIATPVKLEIKEKSFNINNEAKNLINHDFLIITPAGERKEGLDGFIYWCQKNNLPLEKTTEEYLKTFKKYEKYKKDGLIDSEEKLKSTFKNVFLDKLFYIDFYSIERFGKTKLGQLLLYAKQSQNKKLMQEIVGIIKPNIDKIIKKFKIDGVGFIPPTVKRETQLMKVLEKGLNLHSRKVEIIKIKTAVAVPQKTLNKLVDRIENAKNTIIVSDNSSFNNILLIDDAVGSGATLNETAKKIRDKKMCQGKIIGITITGSFNGFDVISEV</sequence>
<comment type="caution">
    <text evidence="1">The sequence shown here is derived from an EMBL/GenBank/DDBJ whole genome shotgun (WGS) entry which is preliminary data.</text>
</comment>
<dbReference type="EMBL" id="PFPX01000031">
    <property type="protein sequence ID" value="PJA10105.1"/>
    <property type="molecule type" value="Genomic_DNA"/>
</dbReference>
<dbReference type="SUPFAM" id="SSF53271">
    <property type="entry name" value="PRTase-like"/>
    <property type="match status" value="1"/>
</dbReference>
<feature type="non-terminal residue" evidence="1">
    <location>
        <position position="1"/>
    </location>
</feature>
<name>A0A2M7VZU3_9BACT</name>
<dbReference type="SUPFAM" id="SSF46785">
    <property type="entry name" value="Winged helix' DNA-binding domain"/>
    <property type="match status" value="1"/>
</dbReference>
<gene>
    <name evidence="1" type="ORF">COX68_01320</name>
</gene>
<dbReference type="CDD" id="cd00090">
    <property type="entry name" value="HTH_ARSR"/>
    <property type="match status" value="1"/>
</dbReference>
<dbReference type="Gene3D" id="1.10.10.10">
    <property type="entry name" value="Winged helix-like DNA-binding domain superfamily/Winged helix DNA-binding domain"/>
    <property type="match status" value="1"/>
</dbReference>